<name>A0A2H4TUS6_ECOLX</name>
<proteinExistence type="predicted"/>
<sequence>MRLFASSVSEKYKVSACVNPLATLPCNQQNQTPRTCNFDNEQR</sequence>
<dbReference type="EMBL" id="CP024978">
    <property type="protein sequence ID" value="ATZ33293.1"/>
    <property type="molecule type" value="Genomic_DNA"/>
</dbReference>
<accession>A0A2H4TUS6</accession>
<reference evidence="1 2" key="1">
    <citation type="submission" date="2017-11" db="EMBL/GenBank/DDBJ databases">
        <title>Escherichia coli CV839-15 Genome sequencing and assembly.</title>
        <authorList>
            <person name="Li Z."/>
            <person name="Song N."/>
            <person name="Li W."/>
            <person name="Philip H.R."/>
            <person name="Bu Z."/>
            <person name="Siguo L."/>
        </authorList>
    </citation>
    <scope>NUCLEOTIDE SEQUENCE [LARGE SCALE GENOMIC DNA]</scope>
    <source>
        <strain evidence="1 2">CV839-15</strain>
    </source>
</reference>
<dbReference type="Proteomes" id="UP000236551">
    <property type="component" value="Chromosome"/>
</dbReference>
<dbReference type="AlphaFoldDB" id="A0A2H4TUS6"/>
<organism evidence="1 2">
    <name type="scientific">Escherichia coli</name>
    <dbReference type="NCBI Taxonomy" id="562"/>
    <lineage>
        <taxon>Bacteria</taxon>
        <taxon>Pseudomonadati</taxon>
        <taxon>Pseudomonadota</taxon>
        <taxon>Gammaproteobacteria</taxon>
        <taxon>Enterobacterales</taxon>
        <taxon>Enterobacteriaceae</taxon>
        <taxon>Escherichia</taxon>
    </lineage>
</organism>
<gene>
    <name evidence="1" type="ORF">CV83915_02992</name>
</gene>
<evidence type="ECO:0000313" key="2">
    <source>
        <dbReference type="Proteomes" id="UP000236551"/>
    </source>
</evidence>
<protein>
    <submittedName>
        <fullName evidence="1">Uncharacterized protein</fullName>
    </submittedName>
</protein>
<evidence type="ECO:0000313" key="1">
    <source>
        <dbReference type="EMBL" id="ATZ33293.1"/>
    </source>
</evidence>